<proteinExistence type="predicted"/>
<dbReference type="RefSeq" id="WP_380060935.1">
    <property type="nucleotide sequence ID" value="NZ_JBHSEI010000002.1"/>
</dbReference>
<comment type="caution">
    <text evidence="3">The sequence shown here is derived from an EMBL/GenBank/DDBJ whole genome shotgun (WGS) entry which is preliminary data.</text>
</comment>
<dbReference type="Proteomes" id="UP001595952">
    <property type="component" value="Unassembled WGS sequence"/>
</dbReference>
<dbReference type="SUPFAM" id="SSF81324">
    <property type="entry name" value="Voltage-gated potassium channels"/>
    <property type="match status" value="1"/>
</dbReference>
<protein>
    <submittedName>
        <fullName evidence="3">Potassium channel family protein</fullName>
    </submittedName>
</protein>
<reference evidence="4" key="1">
    <citation type="journal article" date="2019" name="Int. J. Syst. Evol. Microbiol.">
        <title>The Global Catalogue of Microorganisms (GCM) 10K type strain sequencing project: providing services to taxonomists for standard genome sequencing and annotation.</title>
        <authorList>
            <consortium name="The Broad Institute Genomics Platform"/>
            <consortium name="The Broad Institute Genome Sequencing Center for Infectious Disease"/>
            <person name="Wu L."/>
            <person name="Ma J."/>
        </authorList>
    </citation>
    <scope>NUCLEOTIDE SEQUENCE [LARGE SCALE GENOMIC DNA]</scope>
    <source>
        <strain evidence="4">CCUG 55995</strain>
    </source>
</reference>
<accession>A0ABV9I9D0</accession>
<keyword evidence="4" id="KW-1185">Reference proteome</keyword>
<keyword evidence="1" id="KW-1133">Transmembrane helix</keyword>
<feature type="transmembrane region" description="Helical" evidence="1">
    <location>
        <begin position="42"/>
        <end position="59"/>
    </location>
</feature>
<evidence type="ECO:0000313" key="4">
    <source>
        <dbReference type="Proteomes" id="UP001595952"/>
    </source>
</evidence>
<gene>
    <name evidence="3" type="ORF">ACFO0D_06105</name>
</gene>
<sequence length="294" mass="32694">MPLTILMWAAILWLAFSLLLLPYAASFQSTRSDPLPDWFKAFYISGYSMTTLGIGDLVPSGKAPRLVIVLASAMGFILITVAVTYLLSVYAALERMSALAFEIHHFIGRSEGMGPVEVLKRAAQTRTPDELSNWLASTASGLAQVVQSEDEFPLLHYFHMPDERAMPLALMDLLELTSLCQSVLDPEAYPVVAGGLVSAGTQRIVLRYFGTLTPRYAHVEVSEARLAHDRQWRFDAAWNALDLAGIKLRPRPDALERYVRLRQQWDAHSVSLCLQFGYPAFEAWPVGVVVHSEA</sequence>
<feature type="transmembrane region" description="Helical" evidence="1">
    <location>
        <begin position="66"/>
        <end position="93"/>
    </location>
</feature>
<dbReference type="InterPro" id="IPR013099">
    <property type="entry name" value="K_chnl_dom"/>
</dbReference>
<dbReference type="GO" id="GO:0034220">
    <property type="term" value="P:monoatomic ion transmembrane transport"/>
    <property type="evidence" value="ECO:0007669"/>
    <property type="project" value="UniProtKB-KW"/>
</dbReference>
<feature type="domain" description="Potassium channel" evidence="2">
    <location>
        <begin position="15"/>
        <end position="89"/>
    </location>
</feature>
<keyword evidence="3" id="KW-0407">Ion channel</keyword>
<dbReference type="Pfam" id="PF07885">
    <property type="entry name" value="Ion_trans_2"/>
    <property type="match status" value="1"/>
</dbReference>
<organism evidence="3 4">
    <name type="scientific">Deinococcus hohokamensis</name>
    <dbReference type="NCBI Taxonomy" id="309883"/>
    <lineage>
        <taxon>Bacteria</taxon>
        <taxon>Thermotogati</taxon>
        <taxon>Deinococcota</taxon>
        <taxon>Deinococci</taxon>
        <taxon>Deinococcales</taxon>
        <taxon>Deinococcaceae</taxon>
        <taxon>Deinococcus</taxon>
    </lineage>
</organism>
<evidence type="ECO:0000256" key="1">
    <source>
        <dbReference type="SAM" id="Phobius"/>
    </source>
</evidence>
<evidence type="ECO:0000313" key="3">
    <source>
        <dbReference type="EMBL" id="MFC4637910.1"/>
    </source>
</evidence>
<keyword evidence="1" id="KW-0812">Transmembrane</keyword>
<keyword evidence="3" id="KW-0406">Ion transport</keyword>
<keyword evidence="3" id="KW-0813">Transport</keyword>
<dbReference type="Gene3D" id="1.10.287.70">
    <property type="match status" value="1"/>
</dbReference>
<evidence type="ECO:0000259" key="2">
    <source>
        <dbReference type="Pfam" id="PF07885"/>
    </source>
</evidence>
<name>A0ABV9I9D0_9DEIO</name>
<keyword evidence="1" id="KW-0472">Membrane</keyword>
<dbReference type="EMBL" id="JBHSEI010000002">
    <property type="protein sequence ID" value="MFC4637910.1"/>
    <property type="molecule type" value="Genomic_DNA"/>
</dbReference>